<dbReference type="InterPro" id="IPR050121">
    <property type="entry name" value="Cytochrome_P450_monoxygenase"/>
</dbReference>
<evidence type="ECO:0000256" key="2">
    <source>
        <dbReference type="ARBA" id="ARBA00010617"/>
    </source>
</evidence>
<reference evidence="10 11" key="1">
    <citation type="submission" date="2015-09" db="EMBL/GenBank/DDBJ databases">
        <title>Host preference determinants of Valsa canker pathogens revealed by comparative genomics.</title>
        <authorList>
            <person name="Yin Z."/>
            <person name="Huang L."/>
        </authorList>
    </citation>
    <scope>NUCLEOTIDE SEQUENCE [LARGE SCALE GENOMIC DNA]</scope>
    <source>
        <strain evidence="10 11">SXYLt</strain>
    </source>
</reference>
<comment type="similarity">
    <text evidence="2">Belongs to the cytochrome P450 family.</text>
</comment>
<dbReference type="InParanoid" id="A0A423WVX8"/>
<keyword evidence="3 8" id="KW-0349">Heme</keyword>
<dbReference type="PANTHER" id="PTHR24305:SF157">
    <property type="entry name" value="N-ACETYLTRYPTOPHAN 6-HYDROXYLASE IVOC-RELATED"/>
    <property type="match status" value="1"/>
</dbReference>
<evidence type="ECO:0008006" key="12">
    <source>
        <dbReference type="Google" id="ProtNLM"/>
    </source>
</evidence>
<dbReference type="PRINTS" id="PR00463">
    <property type="entry name" value="EP450I"/>
</dbReference>
<keyword evidence="6 8" id="KW-0408">Iron</keyword>
<dbReference type="InterPro" id="IPR002401">
    <property type="entry name" value="Cyt_P450_E_grp-I"/>
</dbReference>
<keyword evidence="4 8" id="KW-0479">Metal-binding</keyword>
<dbReference type="SUPFAM" id="SSF48264">
    <property type="entry name" value="Cytochrome P450"/>
    <property type="match status" value="1"/>
</dbReference>
<keyword evidence="9" id="KW-1133">Transmembrane helix</keyword>
<keyword evidence="7" id="KW-0503">Monooxygenase</keyword>
<dbReference type="Gene3D" id="1.10.630.10">
    <property type="entry name" value="Cytochrome P450"/>
    <property type="match status" value="1"/>
</dbReference>
<feature type="transmembrane region" description="Helical" evidence="9">
    <location>
        <begin position="39"/>
        <end position="61"/>
    </location>
</feature>
<dbReference type="AlphaFoldDB" id="A0A423WVX8"/>
<dbReference type="STRING" id="1230097.A0A423WVX8"/>
<dbReference type="Proteomes" id="UP000285146">
    <property type="component" value="Unassembled WGS sequence"/>
</dbReference>
<feature type="binding site" description="axial binding residue" evidence="8">
    <location>
        <position position="477"/>
    </location>
    <ligand>
        <name>heme</name>
        <dbReference type="ChEBI" id="CHEBI:30413"/>
    </ligand>
    <ligandPart>
        <name>Fe</name>
        <dbReference type="ChEBI" id="CHEBI:18248"/>
    </ligandPart>
</feature>
<evidence type="ECO:0000313" key="11">
    <source>
        <dbReference type="Proteomes" id="UP000285146"/>
    </source>
</evidence>
<accession>A0A423WVX8</accession>
<sequence>MASEHDVLRGLGFLKVLNMAPELETSITMPQLGIKYRDIASAGITLLGLYWFSVIFYRVFLSNLAKFPGPKLAAATGWYEAFFDLRSSNFPDVLRSLHDKYGPIVRVNPWELSIRDPEFYNEVYVSAGKRRTNLITNRAGLGMSDALAATTTHELHQLRRRALESFFSRLSISRTEPKIQEEVRSLDDKLRTLAGTGTIVHLDHAFACITGDLAALMACGENPRLLEAPNFNPEWFESLMGILGVVPYVRNLPWINSILKIVPQPILQRLYPSAAGFRLFHQLSERRIEEVKAHLSGKDELQESDKTSVFHHILQSNLPKSEKEPARLESEAFGLLAAGTITTASTLSLITYYILANPTIENKLREELKDITAAYPAQLPRWTDLEKISYLTGCIKEGLRLTRFFRRSPRISPDHDLQYKQWTIPKNTAIGMSICHMLMDPEVYPDPYKFIPERWIGNIDPRMNRNFVPFTKGSRNCLGLNLAWAQLYLNLGVLFRPGGHSMSLDCDESDIVLAHDSDVGIPKADSRGLRVRIG</sequence>
<dbReference type="GO" id="GO:0005506">
    <property type="term" value="F:iron ion binding"/>
    <property type="evidence" value="ECO:0007669"/>
    <property type="project" value="InterPro"/>
</dbReference>
<evidence type="ECO:0000256" key="7">
    <source>
        <dbReference type="ARBA" id="ARBA00023033"/>
    </source>
</evidence>
<keyword evidence="9" id="KW-0812">Transmembrane</keyword>
<comment type="cofactor">
    <cofactor evidence="1 8">
        <name>heme</name>
        <dbReference type="ChEBI" id="CHEBI:30413"/>
    </cofactor>
</comment>
<evidence type="ECO:0000256" key="4">
    <source>
        <dbReference type="ARBA" id="ARBA00022723"/>
    </source>
</evidence>
<keyword evidence="5" id="KW-0560">Oxidoreductase</keyword>
<dbReference type="GO" id="GO:0004497">
    <property type="term" value="F:monooxygenase activity"/>
    <property type="evidence" value="ECO:0007669"/>
    <property type="project" value="UniProtKB-KW"/>
</dbReference>
<name>A0A423WVX8_9PEZI</name>
<comment type="caution">
    <text evidence="10">The sequence shown here is derived from an EMBL/GenBank/DDBJ whole genome shotgun (WGS) entry which is preliminary data.</text>
</comment>
<dbReference type="PANTHER" id="PTHR24305">
    <property type="entry name" value="CYTOCHROME P450"/>
    <property type="match status" value="1"/>
</dbReference>
<evidence type="ECO:0000256" key="9">
    <source>
        <dbReference type="SAM" id="Phobius"/>
    </source>
</evidence>
<keyword evidence="11" id="KW-1185">Reference proteome</keyword>
<evidence type="ECO:0000256" key="1">
    <source>
        <dbReference type="ARBA" id="ARBA00001971"/>
    </source>
</evidence>
<dbReference type="InterPro" id="IPR001128">
    <property type="entry name" value="Cyt_P450"/>
</dbReference>
<evidence type="ECO:0000256" key="3">
    <source>
        <dbReference type="ARBA" id="ARBA00022617"/>
    </source>
</evidence>
<dbReference type="PRINTS" id="PR00385">
    <property type="entry name" value="P450"/>
</dbReference>
<organism evidence="10 11">
    <name type="scientific">Cytospora leucostoma</name>
    <dbReference type="NCBI Taxonomy" id="1230097"/>
    <lineage>
        <taxon>Eukaryota</taxon>
        <taxon>Fungi</taxon>
        <taxon>Dikarya</taxon>
        <taxon>Ascomycota</taxon>
        <taxon>Pezizomycotina</taxon>
        <taxon>Sordariomycetes</taxon>
        <taxon>Sordariomycetidae</taxon>
        <taxon>Diaporthales</taxon>
        <taxon>Cytosporaceae</taxon>
        <taxon>Cytospora</taxon>
    </lineage>
</organism>
<evidence type="ECO:0000313" key="10">
    <source>
        <dbReference type="EMBL" id="ROW07623.1"/>
    </source>
</evidence>
<evidence type="ECO:0000256" key="6">
    <source>
        <dbReference type="ARBA" id="ARBA00023004"/>
    </source>
</evidence>
<dbReference type="Pfam" id="PF00067">
    <property type="entry name" value="p450"/>
    <property type="match status" value="1"/>
</dbReference>
<dbReference type="OrthoDB" id="3945418at2759"/>
<proteinExistence type="inferred from homology"/>
<dbReference type="EMBL" id="LKEB01000037">
    <property type="protein sequence ID" value="ROW07623.1"/>
    <property type="molecule type" value="Genomic_DNA"/>
</dbReference>
<keyword evidence="9" id="KW-0472">Membrane</keyword>
<evidence type="ECO:0000256" key="5">
    <source>
        <dbReference type="ARBA" id="ARBA00023002"/>
    </source>
</evidence>
<dbReference type="GO" id="GO:0020037">
    <property type="term" value="F:heme binding"/>
    <property type="evidence" value="ECO:0007669"/>
    <property type="project" value="InterPro"/>
</dbReference>
<dbReference type="CDD" id="cd11062">
    <property type="entry name" value="CYP58-like"/>
    <property type="match status" value="1"/>
</dbReference>
<dbReference type="GO" id="GO:0016705">
    <property type="term" value="F:oxidoreductase activity, acting on paired donors, with incorporation or reduction of molecular oxygen"/>
    <property type="evidence" value="ECO:0007669"/>
    <property type="project" value="InterPro"/>
</dbReference>
<gene>
    <name evidence="10" type="ORF">VPNG_06853</name>
</gene>
<dbReference type="InterPro" id="IPR036396">
    <property type="entry name" value="Cyt_P450_sf"/>
</dbReference>
<protein>
    <recommendedName>
        <fullName evidence="12">Trichodiene oxygenase</fullName>
    </recommendedName>
</protein>
<evidence type="ECO:0000256" key="8">
    <source>
        <dbReference type="PIRSR" id="PIRSR602401-1"/>
    </source>
</evidence>